<keyword evidence="4" id="KW-0808">Transferase</keyword>
<organism evidence="8 9">
    <name type="scientific">Desulfofustis glycolicus DSM 9705</name>
    <dbReference type="NCBI Taxonomy" id="1121409"/>
    <lineage>
        <taxon>Bacteria</taxon>
        <taxon>Pseudomonadati</taxon>
        <taxon>Thermodesulfobacteriota</taxon>
        <taxon>Desulfobulbia</taxon>
        <taxon>Desulfobulbales</taxon>
        <taxon>Desulfocapsaceae</taxon>
        <taxon>Desulfofustis</taxon>
    </lineage>
</organism>
<dbReference type="InterPro" id="IPR035965">
    <property type="entry name" value="PAS-like_dom_sf"/>
</dbReference>
<evidence type="ECO:0000259" key="6">
    <source>
        <dbReference type="PROSITE" id="PS50112"/>
    </source>
</evidence>
<dbReference type="InterPro" id="IPR052162">
    <property type="entry name" value="Sensor_kinase/Photoreceptor"/>
</dbReference>
<name>A0A1M5YEL7_9BACT</name>
<comment type="catalytic activity">
    <reaction evidence="1">
        <text>ATP + protein L-histidine = ADP + protein N-phospho-L-histidine.</text>
        <dbReference type="EC" id="2.7.13.3"/>
    </reaction>
</comment>
<dbReference type="PROSITE" id="PS50113">
    <property type="entry name" value="PAC"/>
    <property type="match status" value="1"/>
</dbReference>
<feature type="domain" description="PAS" evidence="6">
    <location>
        <begin position="1"/>
        <end position="42"/>
    </location>
</feature>
<dbReference type="Gene3D" id="3.30.450.20">
    <property type="entry name" value="PAS domain"/>
    <property type="match status" value="3"/>
</dbReference>
<evidence type="ECO:0000256" key="4">
    <source>
        <dbReference type="ARBA" id="ARBA00022679"/>
    </source>
</evidence>
<dbReference type="EMBL" id="FQXS01000035">
    <property type="protein sequence ID" value="SHI10500.1"/>
    <property type="molecule type" value="Genomic_DNA"/>
</dbReference>
<dbReference type="PANTHER" id="PTHR43304:SF1">
    <property type="entry name" value="PAC DOMAIN-CONTAINING PROTEIN"/>
    <property type="match status" value="1"/>
</dbReference>
<dbReference type="AlphaFoldDB" id="A0A1M5YEL7"/>
<accession>A0A1M5YEL7</accession>
<proteinExistence type="predicted"/>
<dbReference type="EC" id="2.7.13.3" evidence="2"/>
<dbReference type="InterPro" id="IPR001610">
    <property type="entry name" value="PAC"/>
</dbReference>
<evidence type="ECO:0000256" key="2">
    <source>
        <dbReference type="ARBA" id="ARBA00012438"/>
    </source>
</evidence>
<keyword evidence="9" id="KW-1185">Reference proteome</keyword>
<evidence type="ECO:0000256" key="5">
    <source>
        <dbReference type="ARBA" id="ARBA00022777"/>
    </source>
</evidence>
<reference evidence="8 9" key="1">
    <citation type="submission" date="2016-11" db="EMBL/GenBank/DDBJ databases">
        <authorList>
            <person name="Jaros S."/>
            <person name="Januszkiewicz K."/>
            <person name="Wedrychowicz H."/>
        </authorList>
    </citation>
    <scope>NUCLEOTIDE SEQUENCE [LARGE SCALE GENOMIC DNA]</scope>
    <source>
        <strain evidence="8 9">DSM 9705</strain>
    </source>
</reference>
<gene>
    <name evidence="8" type="ORF">SAMN02745124_03949</name>
</gene>
<sequence>MFRSLFNNNLDAVFLTIPDGRILAANSAACSIFGMSEEEIISLGRKGLLDPHESKHHAALEEREKEGRFAGVKLYHIRKNGQRFPAEVDSFILPDDPQRSFVIPRDISERTHAEEMLRARELELGEAQRLAHIGSWHWVAQTDSITGTDELLKIYGFDPLTQTIPNFKDQRGLWYSPEEWNRLDAAAQESARTGKGAVLEEQALHNGQRIWIQARSEVVYDTEGKFIGMRGTVQDITERKRIEEELRQRAEELERLLETVPVAVWVAHDPHSLTITGNRMANEFYGIKAGEKVSATTQPESSRFFAPDG</sequence>
<dbReference type="STRING" id="1121409.SAMN02745124_03949"/>
<evidence type="ECO:0000256" key="1">
    <source>
        <dbReference type="ARBA" id="ARBA00000085"/>
    </source>
</evidence>
<dbReference type="InterPro" id="IPR000700">
    <property type="entry name" value="PAS-assoc_C"/>
</dbReference>
<keyword evidence="5" id="KW-0418">Kinase</keyword>
<dbReference type="SUPFAM" id="SSF55785">
    <property type="entry name" value="PYP-like sensor domain (PAS domain)"/>
    <property type="match status" value="3"/>
</dbReference>
<dbReference type="CDD" id="cd00130">
    <property type="entry name" value="PAS"/>
    <property type="match status" value="1"/>
</dbReference>
<keyword evidence="3" id="KW-0597">Phosphoprotein</keyword>
<feature type="domain" description="PAC" evidence="7">
    <location>
        <begin position="192"/>
        <end position="248"/>
    </location>
</feature>
<evidence type="ECO:0000259" key="7">
    <source>
        <dbReference type="PROSITE" id="PS50113"/>
    </source>
</evidence>
<dbReference type="NCBIfam" id="TIGR00229">
    <property type="entry name" value="sensory_box"/>
    <property type="match status" value="2"/>
</dbReference>
<evidence type="ECO:0000313" key="8">
    <source>
        <dbReference type="EMBL" id="SHI10500.1"/>
    </source>
</evidence>
<protein>
    <recommendedName>
        <fullName evidence="2">histidine kinase</fullName>
        <ecNumber evidence="2">2.7.13.3</ecNumber>
    </recommendedName>
</protein>
<dbReference type="PANTHER" id="PTHR43304">
    <property type="entry name" value="PHYTOCHROME-LIKE PROTEIN CPH1"/>
    <property type="match status" value="1"/>
</dbReference>
<dbReference type="Pfam" id="PF13426">
    <property type="entry name" value="PAS_9"/>
    <property type="match status" value="2"/>
</dbReference>
<dbReference type="InterPro" id="IPR000014">
    <property type="entry name" value="PAS"/>
</dbReference>
<dbReference type="Gene3D" id="2.10.70.100">
    <property type="match status" value="1"/>
</dbReference>
<dbReference type="OrthoDB" id="5342108at2"/>
<dbReference type="Proteomes" id="UP000184139">
    <property type="component" value="Unassembled WGS sequence"/>
</dbReference>
<evidence type="ECO:0000256" key="3">
    <source>
        <dbReference type="ARBA" id="ARBA00022553"/>
    </source>
</evidence>
<dbReference type="GO" id="GO:0004673">
    <property type="term" value="F:protein histidine kinase activity"/>
    <property type="evidence" value="ECO:0007669"/>
    <property type="project" value="UniProtKB-EC"/>
</dbReference>
<evidence type="ECO:0000313" key="9">
    <source>
        <dbReference type="Proteomes" id="UP000184139"/>
    </source>
</evidence>
<dbReference type="SMART" id="SM00086">
    <property type="entry name" value="PAC"/>
    <property type="match status" value="2"/>
</dbReference>
<dbReference type="PROSITE" id="PS50112">
    <property type="entry name" value="PAS"/>
    <property type="match status" value="1"/>
</dbReference>